<comment type="caution">
    <text evidence="4">The sequence shown here is derived from an EMBL/GenBank/DDBJ whole genome shotgun (WGS) entry which is preliminary data.</text>
</comment>
<evidence type="ECO:0000256" key="1">
    <source>
        <dbReference type="PIRSR" id="PIRSR607822-1"/>
    </source>
</evidence>
<dbReference type="CDD" id="cd04792">
    <property type="entry name" value="LanM-like"/>
    <property type="match status" value="1"/>
</dbReference>
<evidence type="ECO:0000259" key="3">
    <source>
        <dbReference type="Pfam" id="PF13575"/>
    </source>
</evidence>
<keyword evidence="1" id="KW-0479">Metal-binding</keyword>
<reference evidence="4 5" key="1">
    <citation type="submission" date="2018-11" db="EMBL/GenBank/DDBJ databases">
        <title>Species Designations Belie Phenotypic and Genotypic Heterogeneity in Oral Streptococci.</title>
        <authorList>
            <person name="Velsko I."/>
        </authorList>
    </citation>
    <scope>NUCLEOTIDE SEQUENCE [LARGE SCALE GENOMIC DNA]</scope>
    <source>
        <strain evidence="4 5">BCC15</strain>
    </source>
</reference>
<dbReference type="InterPro" id="IPR017146">
    <property type="entry name" value="Lanti_2_LanM"/>
</dbReference>
<accession>A0A3R9PD64</accession>
<dbReference type="NCBIfam" id="TIGR03897">
    <property type="entry name" value="lanti_2_LanM"/>
    <property type="match status" value="1"/>
</dbReference>
<evidence type="ECO:0000313" key="5">
    <source>
        <dbReference type="Proteomes" id="UP000278653"/>
    </source>
</evidence>
<dbReference type="RefSeq" id="WP_125448197.1">
    <property type="nucleotide sequence ID" value="NZ_RJNH01000019.1"/>
</dbReference>
<dbReference type="Gene3D" id="1.50.10.20">
    <property type="match status" value="1"/>
</dbReference>
<dbReference type="SUPFAM" id="SSF158745">
    <property type="entry name" value="LanC-like"/>
    <property type="match status" value="1"/>
</dbReference>
<proteinExistence type="predicted"/>
<keyword evidence="2" id="KW-0175">Coiled coil</keyword>
<dbReference type="PIRSF" id="PIRSF037228">
    <property type="entry name" value="Lant_mod_RumM"/>
    <property type="match status" value="1"/>
</dbReference>
<evidence type="ECO:0000256" key="2">
    <source>
        <dbReference type="SAM" id="Coils"/>
    </source>
</evidence>
<organism evidence="4 5">
    <name type="scientific">Streptococcus mitis</name>
    <dbReference type="NCBI Taxonomy" id="28037"/>
    <lineage>
        <taxon>Bacteria</taxon>
        <taxon>Bacillati</taxon>
        <taxon>Bacillota</taxon>
        <taxon>Bacilli</taxon>
        <taxon>Lactobacillales</taxon>
        <taxon>Streptococcaceae</taxon>
        <taxon>Streptococcus</taxon>
        <taxon>Streptococcus mitis group</taxon>
    </lineage>
</organism>
<dbReference type="Proteomes" id="UP000278653">
    <property type="component" value="Unassembled WGS sequence"/>
</dbReference>
<dbReference type="InterPro" id="IPR025410">
    <property type="entry name" value="Lant_dehyd"/>
</dbReference>
<feature type="domain" description="Lantibiotic biosynthesis protein dehydration" evidence="3">
    <location>
        <begin position="102"/>
        <end position="463"/>
    </location>
</feature>
<dbReference type="AlphaFoldDB" id="A0A3R9PD64"/>
<dbReference type="EMBL" id="RJNH01000019">
    <property type="protein sequence ID" value="RSI58732.1"/>
    <property type="molecule type" value="Genomic_DNA"/>
</dbReference>
<dbReference type="SMART" id="SM01260">
    <property type="entry name" value="LANC_like"/>
    <property type="match status" value="1"/>
</dbReference>
<keyword evidence="1" id="KW-0862">Zinc</keyword>
<dbReference type="Pfam" id="PF13575">
    <property type="entry name" value="DUF4135"/>
    <property type="match status" value="1"/>
</dbReference>
<feature type="binding site" evidence="1">
    <location>
        <position position="841"/>
    </location>
    <ligand>
        <name>Zn(2+)</name>
        <dbReference type="ChEBI" id="CHEBI:29105"/>
    </ligand>
</feature>
<dbReference type="InterPro" id="IPR007822">
    <property type="entry name" value="LANC-like"/>
</dbReference>
<evidence type="ECO:0000313" key="4">
    <source>
        <dbReference type="EMBL" id="RSI58732.1"/>
    </source>
</evidence>
<dbReference type="PRINTS" id="PR01950">
    <property type="entry name" value="LANCSUPER"/>
</dbReference>
<feature type="binding site" evidence="1">
    <location>
        <position position="785"/>
    </location>
    <ligand>
        <name>Zn(2+)</name>
        <dbReference type="ChEBI" id="CHEBI:29105"/>
    </ligand>
</feature>
<name>A0A3R9PD64_STRMT</name>
<sequence length="926" mass="106820">MNEKEILYSQFDSFPKVFIEKYFPELLLENSDIIKDIEKKISDYYRPTLIYLINEKRIEESLVGSSSEIRYDYFNNVLCKKGIILDEIEQRFSDINHRVILSIQKYLDLMEYVKNRFIEDFSELVDQDYISSNSLIPNIDAIKLKVTGDIHNGNGVCIVTYQEQKVVFKKKSSKPNLLLNLLDARVSAYLGKKIHFIPQFLDKEEYFWEKFIISRPLNSKKEAEEFYRRVGYLLAYSYILNISDLHFENLISANITPTLVDVETIFSITPFDTIANNEATFQIIENSRNSVLSTGLLPIAEADKIFGGDTSGVLGGTLIGEAKIVVNYNRDDVHVEKKKYQIKNQDHLPYFLNSMGEKNYLNAAEYIDFIKEGFRELGYFFVKEKKYLEKLYLTHSDIQTRILFRNTRDYSLIRQLLISPVYCNQSQILFEKMANKLHEYDSHTLVQSEEKQLLNMDIPYFYVNINSCNIRDGETIIWKLGTSALSVVIKKLENLNEELIEEQINLIEFSIKTTQALYSTELQEEYRKYERPSNDEEVLYTGINTLVDIILNDERYSFGDNSTNWLTLKVTDYDAFELVPMDDSVYEGLAGIGIALSEAYDLVDSLRQKKIIACLKRIFSTLLNSYSKIQNTSYFVGKLGIISAIFRIGLITDQKLPSYMSDIIDSYCLNIDVSQADFLSSFPNEITAFRNTDTTIENLSQSLNKLKELGIYDENYICWNRLEVNNVSLAHGNLGVEIALLLLAGQLRSTDALDLFNKARNFDNRQKIDKGWVDKRNNETSANWCHGSTGVLVARLAQLQLDDRYKILSDSEREELKKDVEHAAEQIVEIGFDMTNFSLCHGTSGNLLALSYYMNYLGNDESKKFKSILDREYKKLHAFGLEKGWMCSFNTKYNVYGLMTGIPGVLFSTAKYLKEDSSLDILIPNL</sequence>
<dbReference type="GO" id="GO:0046872">
    <property type="term" value="F:metal ion binding"/>
    <property type="evidence" value="ECO:0007669"/>
    <property type="project" value="UniProtKB-KW"/>
</dbReference>
<feature type="binding site" evidence="1">
    <location>
        <position position="840"/>
    </location>
    <ligand>
        <name>Zn(2+)</name>
        <dbReference type="ChEBI" id="CHEBI:29105"/>
    </ligand>
</feature>
<gene>
    <name evidence="4" type="ORF">D8865_10550</name>
</gene>
<dbReference type="Pfam" id="PF05147">
    <property type="entry name" value="LANC_like"/>
    <property type="match status" value="1"/>
</dbReference>
<dbReference type="GO" id="GO:0031179">
    <property type="term" value="P:peptide modification"/>
    <property type="evidence" value="ECO:0007669"/>
    <property type="project" value="InterPro"/>
</dbReference>
<protein>
    <submittedName>
        <fullName evidence="4">Lanthionine synthetase C-like protein</fullName>
    </submittedName>
</protein>
<feature type="coiled-coil region" evidence="2">
    <location>
        <begin position="482"/>
        <end position="512"/>
    </location>
</feature>